<dbReference type="InterPro" id="IPR033379">
    <property type="entry name" value="Acid_Pase_AS"/>
</dbReference>
<evidence type="ECO:0000256" key="1">
    <source>
        <dbReference type="ARBA" id="ARBA00005375"/>
    </source>
</evidence>
<organism evidence="3 4">
    <name type="scientific">Bremia lactucae</name>
    <name type="common">Lettuce downy mildew</name>
    <dbReference type="NCBI Taxonomy" id="4779"/>
    <lineage>
        <taxon>Eukaryota</taxon>
        <taxon>Sar</taxon>
        <taxon>Stramenopiles</taxon>
        <taxon>Oomycota</taxon>
        <taxon>Peronosporomycetes</taxon>
        <taxon>Peronosporales</taxon>
        <taxon>Peronosporaceae</taxon>
        <taxon>Bremia</taxon>
    </lineage>
</organism>
<protein>
    <recommendedName>
        <fullName evidence="5">Histidine acid phosphatase</fullName>
    </recommendedName>
</protein>
<dbReference type="InterPro" id="IPR050645">
    <property type="entry name" value="Histidine_acid_phosphatase"/>
</dbReference>
<keyword evidence="2" id="KW-0378">Hydrolase</keyword>
<dbReference type="PROSITE" id="PS00778">
    <property type="entry name" value="HIS_ACID_PHOSPHAT_2"/>
    <property type="match status" value="1"/>
</dbReference>
<evidence type="ECO:0000256" key="2">
    <source>
        <dbReference type="ARBA" id="ARBA00022801"/>
    </source>
</evidence>
<dbReference type="Gene3D" id="3.40.50.1240">
    <property type="entry name" value="Phosphoglycerate mutase-like"/>
    <property type="match status" value="1"/>
</dbReference>
<evidence type="ECO:0000313" key="4">
    <source>
        <dbReference type="Proteomes" id="UP000294530"/>
    </source>
</evidence>
<proteinExistence type="inferred from homology"/>
<dbReference type="InterPro" id="IPR029033">
    <property type="entry name" value="His_PPase_superfam"/>
</dbReference>
<dbReference type="Pfam" id="PF00328">
    <property type="entry name" value="His_Phos_2"/>
    <property type="match status" value="1"/>
</dbReference>
<dbReference type="GO" id="GO:0016791">
    <property type="term" value="F:phosphatase activity"/>
    <property type="evidence" value="ECO:0007669"/>
    <property type="project" value="TreeGrafter"/>
</dbReference>
<evidence type="ECO:0000313" key="3">
    <source>
        <dbReference type="EMBL" id="TDH69912.1"/>
    </source>
</evidence>
<keyword evidence="4" id="KW-1185">Reference proteome</keyword>
<dbReference type="Proteomes" id="UP000294530">
    <property type="component" value="Unassembled WGS sequence"/>
</dbReference>
<dbReference type="SUPFAM" id="SSF53254">
    <property type="entry name" value="Phosphoglycerate mutase-like"/>
    <property type="match status" value="1"/>
</dbReference>
<dbReference type="InterPro" id="IPR000560">
    <property type="entry name" value="His_Pase_clade-2"/>
</dbReference>
<comment type="caution">
    <text evidence="3">The sequence shown here is derived from an EMBL/GenBank/DDBJ whole genome shotgun (WGS) entry which is preliminary data.</text>
</comment>
<dbReference type="PANTHER" id="PTHR11567">
    <property type="entry name" value="ACID PHOSPHATASE-RELATED"/>
    <property type="match status" value="1"/>
</dbReference>
<dbReference type="GeneID" id="94352216"/>
<sequence>MATPSSNGRNVILRHVLIFHRHGDRTPVLTFIGSKMEPTPEENDFWASKVATPEQIELLQQTAKVVGPDKTQPPFITPSKESQHPYGLLTQKGVKHMTNKGRALREKYGHLLDHDVKVEDIYILSSSVPRTIESVQCLLRGFFSRHDDQQSRIPQFYVHTYKHNVLAPVHPLQVFNEIELIVHDDVLGLRSEVERDAMKKLSLHLRECLGVPSDQPLSWTALRDALTCRRAHDWPYPEGVTYEIFKQIEAYDTWLWQRLYHRKAFCYQAFKSGVKEVYEFVKSVVENKQVAKISFFSAHDNSIVALLGALQIDVGLRLPEYGTTLELNIYEDPATHDFYITPHYEDEEMAFAGHTQDLFCPFQRFESLALDFLSCEEIVS</sequence>
<dbReference type="AlphaFoldDB" id="A0A976FN46"/>
<reference evidence="3 4" key="1">
    <citation type="journal article" date="2021" name="Genome Biol.">
        <title>AFLAP: assembly-free linkage analysis pipeline using k-mers from genome sequencing data.</title>
        <authorList>
            <person name="Fletcher K."/>
            <person name="Zhang L."/>
            <person name="Gil J."/>
            <person name="Han R."/>
            <person name="Cavanaugh K."/>
            <person name="Michelmore R."/>
        </authorList>
    </citation>
    <scope>NUCLEOTIDE SEQUENCE [LARGE SCALE GENOMIC DNA]</scope>
    <source>
        <strain evidence="3 4">SF5</strain>
    </source>
</reference>
<dbReference type="RefSeq" id="XP_067819411.1">
    <property type="nucleotide sequence ID" value="XM_067966545.1"/>
</dbReference>
<dbReference type="CDD" id="cd07061">
    <property type="entry name" value="HP_HAP_like"/>
    <property type="match status" value="1"/>
</dbReference>
<dbReference type="OrthoDB" id="10257284at2759"/>
<gene>
    <name evidence="3" type="ORF">CCR75_008493</name>
</gene>
<dbReference type="PANTHER" id="PTHR11567:SF110">
    <property type="entry name" value="2-PHOSPHOXYLOSE PHOSPHATASE 1"/>
    <property type="match status" value="1"/>
</dbReference>
<accession>A0A976FN46</accession>
<evidence type="ECO:0008006" key="5">
    <source>
        <dbReference type="Google" id="ProtNLM"/>
    </source>
</evidence>
<dbReference type="EMBL" id="SHOA02000008">
    <property type="protein sequence ID" value="TDH69912.1"/>
    <property type="molecule type" value="Genomic_DNA"/>
</dbReference>
<dbReference type="KEGG" id="blac:94352216"/>
<comment type="similarity">
    <text evidence="1">Belongs to the histidine acid phosphatase family.</text>
</comment>
<name>A0A976FN46_BRELC</name>